<evidence type="ECO:0000313" key="4">
    <source>
        <dbReference type="Proteomes" id="UP001362999"/>
    </source>
</evidence>
<keyword evidence="1" id="KW-0732">Signal</keyword>
<accession>A0AAV9ZSZ0</accession>
<feature type="chain" id="PRO_5044716779" evidence="1">
    <location>
        <begin position="20"/>
        <end position="141"/>
    </location>
</feature>
<dbReference type="EMBL" id="JAWWNJ010000061">
    <property type="protein sequence ID" value="KAK7012975.1"/>
    <property type="molecule type" value="Genomic_DNA"/>
</dbReference>
<keyword evidence="4" id="KW-1185">Reference proteome</keyword>
<dbReference type="AlphaFoldDB" id="A0AAV9ZSZ0"/>
<name>A0AAV9ZSZ0_9AGAR</name>
<reference evidence="2 4" key="1">
    <citation type="journal article" date="2024" name="J Genomics">
        <title>Draft genome sequencing and assembly of Favolaschia claudopus CIRM-BRFM 2984 isolated from oak limbs.</title>
        <authorList>
            <person name="Navarro D."/>
            <person name="Drula E."/>
            <person name="Chaduli D."/>
            <person name="Cazenave R."/>
            <person name="Ahrendt S."/>
            <person name="Wang J."/>
            <person name="Lipzen A."/>
            <person name="Daum C."/>
            <person name="Barry K."/>
            <person name="Grigoriev I.V."/>
            <person name="Favel A."/>
            <person name="Rosso M.N."/>
            <person name="Martin F."/>
        </authorList>
    </citation>
    <scope>NUCLEOTIDE SEQUENCE [LARGE SCALE GENOMIC DNA]</scope>
    <source>
        <strain evidence="2 4">CIRM-BRFM 2984</strain>
    </source>
</reference>
<dbReference type="Proteomes" id="UP001362999">
    <property type="component" value="Unassembled WGS sequence"/>
</dbReference>
<evidence type="ECO:0000313" key="3">
    <source>
        <dbReference type="EMBL" id="KAK7012975.1"/>
    </source>
</evidence>
<evidence type="ECO:0000313" key="2">
    <source>
        <dbReference type="EMBL" id="KAK6991867.1"/>
    </source>
</evidence>
<protein>
    <submittedName>
        <fullName evidence="2">Uncharacterized protein</fullName>
    </submittedName>
</protein>
<evidence type="ECO:0000256" key="1">
    <source>
        <dbReference type="SAM" id="SignalP"/>
    </source>
</evidence>
<feature type="signal peptide" evidence="1">
    <location>
        <begin position="1"/>
        <end position="19"/>
    </location>
</feature>
<proteinExistence type="predicted"/>
<comment type="caution">
    <text evidence="2">The sequence shown here is derived from an EMBL/GenBank/DDBJ whole genome shotgun (WGS) entry which is preliminary data.</text>
</comment>
<gene>
    <name evidence="3" type="ORF">R3P38DRAFT_3207572</name>
    <name evidence="2" type="ORF">R3P38DRAFT_3227281</name>
</gene>
<organism evidence="2 4">
    <name type="scientific">Favolaschia claudopus</name>
    <dbReference type="NCBI Taxonomy" id="2862362"/>
    <lineage>
        <taxon>Eukaryota</taxon>
        <taxon>Fungi</taxon>
        <taxon>Dikarya</taxon>
        <taxon>Basidiomycota</taxon>
        <taxon>Agaricomycotina</taxon>
        <taxon>Agaricomycetes</taxon>
        <taxon>Agaricomycetidae</taxon>
        <taxon>Agaricales</taxon>
        <taxon>Marasmiineae</taxon>
        <taxon>Mycenaceae</taxon>
        <taxon>Favolaschia</taxon>
    </lineage>
</organism>
<sequence>MKFSLTPLFVLASLSLANAQTVFHIVRTICSVESDPGGGIELDSSIQLLPDNFGCNTHAAAETDDVASWPHVLSFDGNPFGFGPLDFFLDANSGGYYAYHHGQAVSPLVATCAPESGDKICFIGVGSCDLAKHFRCVAPPQ</sequence>
<dbReference type="EMBL" id="JAWWNJ010000115">
    <property type="protein sequence ID" value="KAK6991867.1"/>
    <property type="molecule type" value="Genomic_DNA"/>
</dbReference>